<dbReference type="Gene3D" id="3.60.15.10">
    <property type="entry name" value="Ribonuclease Z/Hydroxyacylglutathione hydrolase-like"/>
    <property type="match status" value="1"/>
</dbReference>
<dbReference type="EMBL" id="KV454412">
    <property type="protein sequence ID" value="ODQ64349.1"/>
    <property type="molecule type" value="Genomic_DNA"/>
</dbReference>
<dbReference type="PANTHER" id="PTHR33835:SF1">
    <property type="entry name" value="METALLO-BETA-LACTAMASE DOMAIN-CONTAINING PROTEIN"/>
    <property type="match status" value="1"/>
</dbReference>
<evidence type="ECO:0000313" key="1">
    <source>
        <dbReference type="EMBL" id="ODQ64349.1"/>
    </source>
</evidence>
<dbReference type="PANTHER" id="PTHR33835">
    <property type="entry name" value="YALI0C07656P"/>
    <property type="match status" value="1"/>
</dbReference>
<gene>
    <name evidence="1" type="ORF">NADFUDRAFT_8497</name>
</gene>
<organism evidence="1 2">
    <name type="scientific">Nadsonia fulvescens var. elongata DSM 6958</name>
    <dbReference type="NCBI Taxonomy" id="857566"/>
    <lineage>
        <taxon>Eukaryota</taxon>
        <taxon>Fungi</taxon>
        <taxon>Dikarya</taxon>
        <taxon>Ascomycota</taxon>
        <taxon>Saccharomycotina</taxon>
        <taxon>Dipodascomycetes</taxon>
        <taxon>Dipodascales</taxon>
        <taxon>Dipodascales incertae sedis</taxon>
        <taxon>Nadsonia</taxon>
    </lineage>
</organism>
<dbReference type="OrthoDB" id="421671at2759"/>
<evidence type="ECO:0000313" key="2">
    <source>
        <dbReference type="Proteomes" id="UP000095009"/>
    </source>
</evidence>
<name>A0A1E3PG14_9ASCO</name>
<sequence length="264" mass="29949">MSYSSPLNGVSRVLTSDLVIYSCPFLRAGRVYFGARTSFITVDRTEKEMSLLIYAPVPWGTECQQVLNEISEREKRAVNVKYIVAPDVEHYMGVVGWKTQFSDASIITVEGVAEKLTKNATESIEIDYEFVADKPYPEFPQELTRIFQWQYVPGHHNKEIALLHKPSKTLIVADLLFNGPAYEQYEESGINPTSGVFSKVMKYMYPDSCLQLMALPKIMPIAKSHKDIKAIMGWDFDRAIPCHGDVIETSAKEKLSKLFDAYLK</sequence>
<protein>
    <recommendedName>
        <fullName evidence="3">Metallo-beta-lactamase domain-containing protein</fullName>
    </recommendedName>
</protein>
<keyword evidence="2" id="KW-1185">Reference proteome</keyword>
<dbReference type="SUPFAM" id="SSF56281">
    <property type="entry name" value="Metallo-hydrolase/oxidoreductase"/>
    <property type="match status" value="1"/>
</dbReference>
<dbReference type="InterPro" id="IPR025638">
    <property type="entry name" value="DUF4336"/>
</dbReference>
<reference evidence="1 2" key="1">
    <citation type="journal article" date="2016" name="Proc. Natl. Acad. Sci. U.S.A.">
        <title>Comparative genomics of biotechnologically important yeasts.</title>
        <authorList>
            <person name="Riley R."/>
            <person name="Haridas S."/>
            <person name="Wolfe K.H."/>
            <person name="Lopes M.R."/>
            <person name="Hittinger C.T."/>
            <person name="Goeker M."/>
            <person name="Salamov A.A."/>
            <person name="Wisecaver J.H."/>
            <person name="Long T.M."/>
            <person name="Calvey C.H."/>
            <person name="Aerts A.L."/>
            <person name="Barry K.W."/>
            <person name="Choi C."/>
            <person name="Clum A."/>
            <person name="Coughlan A.Y."/>
            <person name="Deshpande S."/>
            <person name="Douglass A.P."/>
            <person name="Hanson S.J."/>
            <person name="Klenk H.-P."/>
            <person name="LaButti K.M."/>
            <person name="Lapidus A."/>
            <person name="Lindquist E.A."/>
            <person name="Lipzen A.M."/>
            <person name="Meier-Kolthoff J.P."/>
            <person name="Ohm R.A."/>
            <person name="Otillar R.P."/>
            <person name="Pangilinan J.L."/>
            <person name="Peng Y."/>
            <person name="Rokas A."/>
            <person name="Rosa C.A."/>
            <person name="Scheuner C."/>
            <person name="Sibirny A.A."/>
            <person name="Slot J.C."/>
            <person name="Stielow J.B."/>
            <person name="Sun H."/>
            <person name="Kurtzman C.P."/>
            <person name="Blackwell M."/>
            <person name="Grigoriev I.V."/>
            <person name="Jeffries T.W."/>
        </authorList>
    </citation>
    <scope>NUCLEOTIDE SEQUENCE [LARGE SCALE GENOMIC DNA]</scope>
    <source>
        <strain evidence="1 2">DSM 6958</strain>
    </source>
</reference>
<dbReference type="Pfam" id="PF14234">
    <property type="entry name" value="DUF4336"/>
    <property type="match status" value="1"/>
</dbReference>
<proteinExistence type="predicted"/>
<evidence type="ECO:0008006" key="3">
    <source>
        <dbReference type="Google" id="ProtNLM"/>
    </source>
</evidence>
<dbReference type="AlphaFoldDB" id="A0A1E3PG14"/>
<dbReference type="InterPro" id="IPR036866">
    <property type="entry name" value="RibonucZ/Hydroxyglut_hydro"/>
</dbReference>
<dbReference type="Proteomes" id="UP000095009">
    <property type="component" value="Unassembled WGS sequence"/>
</dbReference>
<feature type="non-terminal residue" evidence="1">
    <location>
        <position position="264"/>
    </location>
</feature>
<accession>A0A1E3PG14</accession>